<keyword evidence="2" id="KW-0560">Oxidoreductase</keyword>
<dbReference type="GO" id="GO:0016491">
    <property type="term" value="F:oxidoreductase activity"/>
    <property type="evidence" value="ECO:0007669"/>
    <property type="project" value="UniProtKB-KW"/>
</dbReference>
<dbReference type="OrthoDB" id="151996at2"/>
<dbReference type="GO" id="GO:0016020">
    <property type="term" value="C:membrane"/>
    <property type="evidence" value="ECO:0007669"/>
    <property type="project" value="TreeGrafter"/>
</dbReference>
<dbReference type="Gene3D" id="3.40.50.720">
    <property type="entry name" value="NAD(P)-binding Rossmann-like Domain"/>
    <property type="match status" value="1"/>
</dbReference>
<keyword evidence="3" id="KW-1133">Transmembrane helix</keyword>
<evidence type="ECO:0000313" key="5">
    <source>
        <dbReference type="Proteomes" id="UP000244893"/>
    </source>
</evidence>
<feature type="transmembrane region" description="Helical" evidence="3">
    <location>
        <begin position="295"/>
        <end position="314"/>
    </location>
</feature>
<sequence>MTRNQDRVAVVIGASSGIGRASALRFARHSYRIVLASRDAGTLEVVARETRRLGSPTLIVPTDISDETQVQGLVDAAVSEFGRIDAWVCAASVFAYGRFEDVPADVFRKIIDTNLIGVISSVRAVLPVFRAQGRGGLILVGSVFSKVAAPYTSGYIASKHGLLGFAEALRPELPRGISLSLILPTTIDTPIYQHGANFTGKEVHALPPAVAPERVARAIVRSARRPRRQVVVGQTQRLTIPLQILFPTLFARLTQPALLAIALRKGPVADSDGNVFAPTPESNGISGGWRRRRRIRLASAGLVAASLLAILRVVGARTR</sequence>
<organism evidence="4 5">
    <name type="scientific">Amnibacterium flavum</name>
    <dbReference type="NCBI Taxonomy" id="2173173"/>
    <lineage>
        <taxon>Bacteria</taxon>
        <taxon>Bacillati</taxon>
        <taxon>Actinomycetota</taxon>
        <taxon>Actinomycetes</taxon>
        <taxon>Micrococcales</taxon>
        <taxon>Microbacteriaceae</taxon>
        <taxon>Amnibacterium</taxon>
    </lineage>
</organism>
<dbReference type="PRINTS" id="PR00081">
    <property type="entry name" value="GDHRDH"/>
</dbReference>
<dbReference type="EMBL" id="QEOP01000002">
    <property type="protein sequence ID" value="PVZ94216.1"/>
    <property type="molecule type" value="Genomic_DNA"/>
</dbReference>
<proteinExistence type="inferred from homology"/>
<dbReference type="PANTHER" id="PTHR44196:SF1">
    <property type="entry name" value="DEHYDROGENASE_REDUCTASE SDR FAMILY MEMBER 7B"/>
    <property type="match status" value="1"/>
</dbReference>
<dbReference type="RefSeq" id="WP_116756729.1">
    <property type="nucleotide sequence ID" value="NZ_JBHUEX010000001.1"/>
</dbReference>
<evidence type="ECO:0008006" key="6">
    <source>
        <dbReference type="Google" id="ProtNLM"/>
    </source>
</evidence>
<evidence type="ECO:0000313" key="4">
    <source>
        <dbReference type="EMBL" id="PVZ94216.1"/>
    </source>
</evidence>
<dbReference type="Proteomes" id="UP000244893">
    <property type="component" value="Unassembled WGS sequence"/>
</dbReference>
<dbReference type="InterPro" id="IPR036291">
    <property type="entry name" value="NAD(P)-bd_dom_sf"/>
</dbReference>
<reference evidence="4 5" key="1">
    <citation type="submission" date="2018-05" db="EMBL/GenBank/DDBJ databases">
        <title>Amnibacterium sp. M8JJ-5, whole genome shotgun sequence.</title>
        <authorList>
            <person name="Tuo L."/>
        </authorList>
    </citation>
    <scope>NUCLEOTIDE SEQUENCE [LARGE SCALE GENOMIC DNA]</scope>
    <source>
        <strain evidence="4 5">M8JJ-5</strain>
    </source>
</reference>
<evidence type="ECO:0000256" key="3">
    <source>
        <dbReference type="SAM" id="Phobius"/>
    </source>
</evidence>
<dbReference type="AlphaFoldDB" id="A0A2V1HNQ0"/>
<keyword evidence="5" id="KW-1185">Reference proteome</keyword>
<dbReference type="Pfam" id="PF00106">
    <property type="entry name" value="adh_short"/>
    <property type="match status" value="1"/>
</dbReference>
<name>A0A2V1HNQ0_9MICO</name>
<protein>
    <recommendedName>
        <fullName evidence="6">Short-chain dehydrogenase</fullName>
    </recommendedName>
</protein>
<gene>
    <name evidence="4" type="ORF">DDQ50_10760</name>
</gene>
<dbReference type="InterPro" id="IPR002347">
    <property type="entry name" value="SDR_fam"/>
</dbReference>
<evidence type="ECO:0000256" key="1">
    <source>
        <dbReference type="ARBA" id="ARBA00006484"/>
    </source>
</evidence>
<keyword evidence="3" id="KW-0472">Membrane</keyword>
<dbReference type="SUPFAM" id="SSF51735">
    <property type="entry name" value="NAD(P)-binding Rossmann-fold domains"/>
    <property type="match status" value="1"/>
</dbReference>
<evidence type="ECO:0000256" key="2">
    <source>
        <dbReference type="ARBA" id="ARBA00023002"/>
    </source>
</evidence>
<comment type="caution">
    <text evidence="4">The sequence shown here is derived from an EMBL/GenBank/DDBJ whole genome shotgun (WGS) entry which is preliminary data.</text>
</comment>
<comment type="similarity">
    <text evidence="1">Belongs to the short-chain dehydrogenases/reductases (SDR) family.</text>
</comment>
<keyword evidence="3" id="KW-0812">Transmembrane</keyword>
<dbReference type="PANTHER" id="PTHR44196">
    <property type="entry name" value="DEHYDROGENASE/REDUCTASE SDR FAMILY MEMBER 7B"/>
    <property type="match status" value="1"/>
</dbReference>
<accession>A0A2V1HNQ0</accession>